<reference evidence="1 2" key="1">
    <citation type="journal article" date="2021" name="G3 (Bethesda)">
        <title>Genomic diversity, chromosomal rearrangements, and interspecies hybridization in the ogataea polymorpha species complex.</title>
        <authorList>
            <person name="Hanson S.J."/>
            <person name="Cinneide E.O."/>
            <person name="Salzberg L.I."/>
            <person name="Wolfe K.H."/>
            <person name="McGowan J."/>
            <person name="Fitzpatrick D.A."/>
            <person name="Matlin K."/>
        </authorList>
    </citation>
    <scope>NUCLEOTIDE SEQUENCE [LARGE SCALE GENOMIC DNA]</scope>
    <source>
        <strain evidence="1">51-138</strain>
    </source>
</reference>
<protein>
    <submittedName>
        <fullName evidence="1">Uncharacterized protein</fullName>
    </submittedName>
</protein>
<comment type="caution">
    <text evidence="1">The sequence shown here is derived from an EMBL/GenBank/DDBJ whole genome shotgun (WGS) entry which is preliminary data.</text>
</comment>
<keyword evidence="2" id="KW-1185">Reference proteome</keyword>
<evidence type="ECO:0000313" key="2">
    <source>
        <dbReference type="Proteomes" id="UP001197328"/>
    </source>
</evidence>
<accession>A0ABQ7RVV8</accession>
<dbReference type="Proteomes" id="UP001197328">
    <property type="component" value="Unassembled WGS sequence"/>
</dbReference>
<gene>
    <name evidence="1" type="ORF">KL940_002909</name>
</gene>
<organism evidence="1 2">
    <name type="scientific">Pichia angusta</name>
    <name type="common">Yeast</name>
    <name type="synonym">Hansenula polymorpha</name>
    <dbReference type="NCBI Taxonomy" id="870730"/>
    <lineage>
        <taxon>Eukaryota</taxon>
        <taxon>Fungi</taxon>
        <taxon>Dikarya</taxon>
        <taxon>Ascomycota</taxon>
        <taxon>Saccharomycotina</taxon>
        <taxon>Pichiomycetes</taxon>
        <taxon>Pichiales</taxon>
        <taxon>Pichiaceae</taxon>
        <taxon>Ogataea</taxon>
    </lineage>
</organism>
<sequence length="183" mass="20597">MLCHLFPSDHREHNDHVVAQPRKLRHQDLAKLHQQRAVLPRKLRALHVLNVVERVLHHVDREGGHTEQVLDDADEDDGEQRDCDGVHHFHPQRPVIQPARRAVGRAPLVLQDDVARKLDVSGAHTDPGAGAVAVAHELVGQIDHLVDVDLRDLLAGRLVRVVRRKLAEIAPQPSGTAKKRHIW</sequence>
<dbReference type="EMBL" id="JAHLVD010000007">
    <property type="protein sequence ID" value="KAG7849227.1"/>
    <property type="molecule type" value="Genomic_DNA"/>
</dbReference>
<name>A0ABQ7RVV8_PICAN</name>
<evidence type="ECO:0000313" key="1">
    <source>
        <dbReference type="EMBL" id="KAG7849227.1"/>
    </source>
</evidence>
<proteinExistence type="predicted"/>